<keyword evidence="3" id="KW-0804">Transcription</keyword>
<dbReference type="SUPFAM" id="SSF64288">
    <property type="entry name" value="Chorismate lyase-like"/>
    <property type="match status" value="1"/>
</dbReference>
<dbReference type="InterPro" id="IPR050679">
    <property type="entry name" value="Bact_HTH_transcr_reg"/>
</dbReference>
<organism evidence="6 7">
    <name type="scientific">Kibdelosporangium banguiense</name>
    <dbReference type="NCBI Taxonomy" id="1365924"/>
    <lineage>
        <taxon>Bacteria</taxon>
        <taxon>Bacillati</taxon>
        <taxon>Actinomycetota</taxon>
        <taxon>Actinomycetes</taxon>
        <taxon>Pseudonocardiales</taxon>
        <taxon>Pseudonocardiaceae</taxon>
        <taxon>Kibdelosporangium</taxon>
    </lineage>
</organism>
<evidence type="ECO:0000256" key="4">
    <source>
        <dbReference type="SAM" id="MobiDB-lite"/>
    </source>
</evidence>
<dbReference type="InterPro" id="IPR036390">
    <property type="entry name" value="WH_DNA-bd_sf"/>
</dbReference>
<dbReference type="Proteomes" id="UP001519332">
    <property type="component" value="Unassembled WGS sequence"/>
</dbReference>
<evidence type="ECO:0000313" key="7">
    <source>
        <dbReference type="Proteomes" id="UP001519332"/>
    </source>
</evidence>
<evidence type="ECO:0000256" key="1">
    <source>
        <dbReference type="ARBA" id="ARBA00023015"/>
    </source>
</evidence>
<proteinExistence type="predicted"/>
<name>A0ABS4U1S3_9PSEU</name>
<dbReference type="SMART" id="SM00345">
    <property type="entry name" value="HTH_GNTR"/>
    <property type="match status" value="1"/>
</dbReference>
<dbReference type="EMBL" id="JAGINW010000001">
    <property type="protein sequence ID" value="MBP2330613.1"/>
    <property type="molecule type" value="Genomic_DNA"/>
</dbReference>
<feature type="region of interest" description="Disordered" evidence="4">
    <location>
        <begin position="69"/>
        <end position="88"/>
    </location>
</feature>
<protein>
    <submittedName>
        <fullName evidence="6">GntR family transcriptional regulator</fullName>
    </submittedName>
</protein>
<sequence>MEPQRTAARQAIALRIADDLRIRIETGALRSGESLPTLHDIARDYDCGINSARTAIDLLKQQGLVVTGRGKPPTVRARPKRVERSSERHQMEKNLVMQPEDVRRNHGLAEDDMAASLDDFEFEAKYSLVAADRDLADAFRMPEGAALLRREYTHRDKRTGVLAAWSVSWLPNDLVQLNPEIADPVKAAWPGGTMHQLYTVDVEVDRVIDQVTAAMPTTVEAQAWDLLAGTPLLWVRRISVDTADRVVEVTDAQFPADRTMLTFHTSLTRWDTSK</sequence>
<comment type="caution">
    <text evidence="6">The sequence shown here is derived from an EMBL/GenBank/DDBJ whole genome shotgun (WGS) entry which is preliminary data.</text>
</comment>
<dbReference type="Gene3D" id="3.40.1410.10">
    <property type="entry name" value="Chorismate lyase-like"/>
    <property type="match status" value="1"/>
</dbReference>
<evidence type="ECO:0000259" key="5">
    <source>
        <dbReference type="PROSITE" id="PS50949"/>
    </source>
</evidence>
<dbReference type="Pfam" id="PF07702">
    <property type="entry name" value="UTRA"/>
    <property type="match status" value="1"/>
</dbReference>
<evidence type="ECO:0000256" key="2">
    <source>
        <dbReference type="ARBA" id="ARBA00023125"/>
    </source>
</evidence>
<dbReference type="PANTHER" id="PTHR44846">
    <property type="entry name" value="MANNOSYL-D-GLYCERATE TRANSPORT/METABOLISM SYSTEM REPRESSOR MNGR-RELATED"/>
    <property type="match status" value="1"/>
</dbReference>
<dbReference type="PROSITE" id="PS50949">
    <property type="entry name" value="HTH_GNTR"/>
    <property type="match status" value="1"/>
</dbReference>
<accession>A0ABS4U1S3</accession>
<reference evidence="6 7" key="1">
    <citation type="submission" date="2021-03" db="EMBL/GenBank/DDBJ databases">
        <title>Sequencing the genomes of 1000 actinobacteria strains.</title>
        <authorList>
            <person name="Klenk H.-P."/>
        </authorList>
    </citation>
    <scope>NUCLEOTIDE SEQUENCE [LARGE SCALE GENOMIC DNA]</scope>
    <source>
        <strain evidence="6 7">DSM 46670</strain>
    </source>
</reference>
<keyword evidence="7" id="KW-1185">Reference proteome</keyword>
<dbReference type="Gene3D" id="1.10.10.10">
    <property type="entry name" value="Winged helix-like DNA-binding domain superfamily/Winged helix DNA-binding domain"/>
    <property type="match status" value="1"/>
</dbReference>
<dbReference type="PANTHER" id="PTHR44846:SF17">
    <property type="entry name" value="GNTR-FAMILY TRANSCRIPTIONAL REGULATOR"/>
    <property type="match status" value="1"/>
</dbReference>
<dbReference type="Pfam" id="PF00392">
    <property type="entry name" value="GntR"/>
    <property type="match status" value="1"/>
</dbReference>
<evidence type="ECO:0000256" key="3">
    <source>
        <dbReference type="ARBA" id="ARBA00023163"/>
    </source>
</evidence>
<feature type="domain" description="HTH gntR-type" evidence="5">
    <location>
        <begin position="10"/>
        <end position="78"/>
    </location>
</feature>
<keyword evidence="1" id="KW-0805">Transcription regulation</keyword>
<dbReference type="InterPro" id="IPR011663">
    <property type="entry name" value="UTRA"/>
</dbReference>
<dbReference type="InterPro" id="IPR036388">
    <property type="entry name" value="WH-like_DNA-bd_sf"/>
</dbReference>
<dbReference type="InterPro" id="IPR028978">
    <property type="entry name" value="Chorismate_lyase_/UTRA_dom_sf"/>
</dbReference>
<dbReference type="SUPFAM" id="SSF46785">
    <property type="entry name" value="Winged helix' DNA-binding domain"/>
    <property type="match status" value="1"/>
</dbReference>
<gene>
    <name evidence="6" type="ORF">JOF56_010998</name>
</gene>
<dbReference type="InterPro" id="IPR000524">
    <property type="entry name" value="Tscrpt_reg_HTH_GntR"/>
</dbReference>
<keyword evidence="2" id="KW-0238">DNA-binding</keyword>
<dbReference type="SMART" id="SM00866">
    <property type="entry name" value="UTRA"/>
    <property type="match status" value="1"/>
</dbReference>
<dbReference type="RefSeq" id="WP_209647217.1">
    <property type="nucleotide sequence ID" value="NZ_JAGINW010000001.1"/>
</dbReference>
<evidence type="ECO:0000313" key="6">
    <source>
        <dbReference type="EMBL" id="MBP2330613.1"/>
    </source>
</evidence>